<keyword evidence="5" id="KW-0378">Hydrolase</keyword>
<evidence type="ECO:0000313" key="5">
    <source>
        <dbReference type="EMBL" id="SDM09542.1"/>
    </source>
</evidence>
<dbReference type="GO" id="GO:0006289">
    <property type="term" value="P:nucleotide-excision repair"/>
    <property type="evidence" value="ECO:0007669"/>
    <property type="project" value="TreeGrafter"/>
</dbReference>
<dbReference type="InterPro" id="IPR011545">
    <property type="entry name" value="DEAD/DEAH_box_helicase_dom"/>
</dbReference>
<dbReference type="CDD" id="cd18797">
    <property type="entry name" value="SF2_C_Hrq"/>
    <property type="match status" value="1"/>
</dbReference>
<evidence type="ECO:0000256" key="2">
    <source>
        <dbReference type="ARBA" id="ARBA00022840"/>
    </source>
</evidence>
<protein>
    <submittedName>
        <fullName evidence="5">DEAD/DEAH box helicase domain-containing protein</fullName>
    </submittedName>
</protein>
<keyword evidence="1" id="KW-0547">Nucleotide-binding</keyword>
<evidence type="ECO:0000259" key="3">
    <source>
        <dbReference type="PROSITE" id="PS51192"/>
    </source>
</evidence>
<dbReference type="RefSeq" id="WP_089760898.1">
    <property type="nucleotide sequence ID" value="NZ_FNGO01000016.1"/>
</dbReference>
<name>A0A1G9QEP9_9FIRM</name>
<dbReference type="SMART" id="SM00490">
    <property type="entry name" value="HELICc"/>
    <property type="match status" value="1"/>
</dbReference>
<dbReference type="EMBL" id="FNGO01000016">
    <property type="protein sequence ID" value="SDM09542.1"/>
    <property type="molecule type" value="Genomic_DNA"/>
</dbReference>
<organism evidence="5 6">
    <name type="scientific">Halarsenatibacter silvermanii</name>
    <dbReference type="NCBI Taxonomy" id="321763"/>
    <lineage>
        <taxon>Bacteria</taxon>
        <taxon>Bacillati</taxon>
        <taxon>Bacillota</taxon>
        <taxon>Clostridia</taxon>
        <taxon>Halanaerobiales</taxon>
        <taxon>Halarsenatibacteraceae</taxon>
        <taxon>Halarsenatibacter</taxon>
    </lineage>
</organism>
<dbReference type="GO" id="GO:0043138">
    <property type="term" value="F:3'-5' DNA helicase activity"/>
    <property type="evidence" value="ECO:0007669"/>
    <property type="project" value="TreeGrafter"/>
</dbReference>
<dbReference type="CDD" id="cd17923">
    <property type="entry name" value="DEXHc_Hrq1-like"/>
    <property type="match status" value="1"/>
</dbReference>
<dbReference type="Pfam" id="PF00270">
    <property type="entry name" value="DEAD"/>
    <property type="match status" value="1"/>
</dbReference>
<evidence type="ECO:0000259" key="4">
    <source>
        <dbReference type="PROSITE" id="PS51194"/>
    </source>
</evidence>
<proteinExistence type="predicted"/>
<dbReference type="PANTHER" id="PTHR47957">
    <property type="entry name" value="ATP-DEPENDENT HELICASE HRQ1"/>
    <property type="match status" value="1"/>
</dbReference>
<dbReference type="AlphaFoldDB" id="A0A1G9QEP9"/>
<keyword evidence="6" id="KW-1185">Reference proteome</keyword>
<dbReference type="Proteomes" id="UP000199476">
    <property type="component" value="Unassembled WGS sequence"/>
</dbReference>
<dbReference type="InterPro" id="IPR018973">
    <property type="entry name" value="MZB"/>
</dbReference>
<dbReference type="OrthoDB" id="9774462at2"/>
<keyword evidence="2" id="KW-0067">ATP-binding</keyword>
<dbReference type="PANTHER" id="PTHR47957:SF3">
    <property type="entry name" value="ATP-DEPENDENT HELICASE HRQ1"/>
    <property type="match status" value="1"/>
</dbReference>
<dbReference type="GO" id="GO:0005524">
    <property type="term" value="F:ATP binding"/>
    <property type="evidence" value="ECO:0007669"/>
    <property type="project" value="UniProtKB-KW"/>
</dbReference>
<accession>A0A1G9QEP9</accession>
<evidence type="ECO:0000256" key="1">
    <source>
        <dbReference type="ARBA" id="ARBA00022741"/>
    </source>
</evidence>
<dbReference type="GO" id="GO:0036297">
    <property type="term" value="P:interstrand cross-link repair"/>
    <property type="evidence" value="ECO:0007669"/>
    <property type="project" value="TreeGrafter"/>
</dbReference>
<dbReference type="Gene3D" id="3.40.50.300">
    <property type="entry name" value="P-loop containing nucleotide triphosphate hydrolases"/>
    <property type="match status" value="2"/>
</dbReference>
<dbReference type="InterPro" id="IPR001650">
    <property type="entry name" value="Helicase_C-like"/>
</dbReference>
<gene>
    <name evidence="5" type="ORF">SAMN04488692_11658</name>
</gene>
<dbReference type="SMART" id="SM00487">
    <property type="entry name" value="DEXDc"/>
    <property type="match status" value="1"/>
</dbReference>
<dbReference type="PROSITE" id="PS51192">
    <property type="entry name" value="HELICASE_ATP_BIND_1"/>
    <property type="match status" value="1"/>
</dbReference>
<feature type="domain" description="Helicase ATP-binding" evidence="3">
    <location>
        <begin position="60"/>
        <end position="240"/>
    </location>
</feature>
<dbReference type="Pfam" id="PF09369">
    <property type="entry name" value="MZB"/>
    <property type="match status" value="1"/>
</dbReference>
<dbReference type="PROSITE" id="PS51194">
    <property type="entry name" value="HELICASE_CTER"/>
    <property type="match status" value="1"/>
</dbReference>
<feature type="domain" description="Helicase C-terminal" evidence="4">
    <location>
        <begin position="276"/>
        <end position="424"/>
    </location>
</feature>
<dbReference type="SUPFAM" id="SSF52540">
    <property type="entry name" value="P-loop containing nucleoside triphosphate hydrolases"/>
    <property type="match status" value="1"/>
</dbReference>
<keyword evidence="5" id="KW-0347">Helicase</keyword>
<reference evidence="5 6" key="1">
    <citation type="submission" date="2016-10" db="EMBL/GenBank/DDBJ databases">
        <authorList>
            <person name="de Groot N.N."/>
        </authorList>
    </citation>
    <scope>NUCLEOTIDE SEQUENCE [LARGE SCALE GENOMIC DNA]</scope>
    <source>
        <strain evidence="5 6">SLAS-1</strain>
    </source>
</reference>
<dbReference type="InterPro" id="IPR055227">
    <property type="entry name" value="HRQ1_WHD"/>
</dbReference>
<dbReference type="InterPro" id="IPR027417">
    <property type="entry name" value="P-loop_NTPase"/>
</dbReference>
<dbReference type="Pfam" id="PF00271">
    <property type="entry name" value="Helicase_C"/>
    <property type="match status" value="1"/>
</dbReference>
<evidence type="ECO:0000313" key="6">
    <source>
        <dbReference type="Proteomes" id="UP000199476"/>
    </source>
</evidence>
<dbReference type="STRING" id="321763.SAMN04488692_11658"/>
<dbReference type="Pfam" id="PF22982">
    <property type="entry name" value="WHD_HRQ1"/>
    <property type="match status" value="1"/>
</dbReference>
<sequence>MNLNQLRSRLQNLDNVTHWRELSGQEAEYADFPDFLDCELVEVLKERGITKLYSHQSRAVNKAREGENPVVVTPTASGKTLCYNIPVLNSIISGGSTRALYLFPTKALSQDQLKELHGLAGGLPGEIKTFTYDGDTRPSVRRSIRNAAHIVITNPDMLHTGILPHHTKWVKLFENLDYIVLDELHSYRGVFGSHVANVIRRLKRIAEFYGSSPQFICSSATIENPGELAARLTGEDMKVIDENGAPQGPRDFVFYNPPVVNEELGVRRSCVKEAKKLARRLLKNQISTIIFARSRLNTEILLSYLQEELPSSIRVEGYRGGYLPGERRNIEKGLRRGDITGVVSTNALELGIDIGQLQACLIAGYPGAISSVWQQAGRAGRGRERALTIMVASSSPLDQFMVKNPDYFFEQPPESGLINPDNLLILISHLKCAAFELPFEEGETFGVESTAEMLEYLEEERVLRYSGGRWHWMADKYPAEDISLRSASSDDFAVIDVSSKNHQVIGRVDYHSAPTTIHEKAIYLHGGSQYQVQELDFEDRKALVEKVDVNYYTDASLAVDLRVLEEFDCEEKTSHRLCHGEVSVTAQATMFKKVKFKTHENVGYGDINLPEQEMHTTGCWFTVPGSLREKLGSEVLENGMLGTAGLIVNIAPLFLLSDPGDIKETVQIRSPHTGEPTIYFYDSYPGGIGLSEKLYRVHERLLQRAREHLRDCGCESGCPSCVGPGSEVGIEAREGAELILSKLLQGGGEDGYKE</sequence>
<dbReference type="InterPro" id="IPR014001">
    <property type="entry name" value="Helicase_ATP-bd"/>
</dbReference>
<dbReference type="GO" id="GO:0003676">
    <property type="term" value="F:nucleic acid binding"/>
    <property type="evidence" value="ECO:0007669"/>
    <property type="project" value="InterPro"/>
</dbReference>